<evidence type="ECO:0000313" key="4">
    <source>
        <dbReference type="EMBL" id="OGM04414.1"/>
    </source>
</evidence>
<dbReference type="GO" id="GO:0000160">
    <property type="term" value="P:phosphorelay signal transduction system"/>
    <property type="evidence" value="ECO:0007669"/>
    <property type="project" value="InterPro"/>
</dbReference>
<dbReference type="PANTHER" id="PTHR44591">
    <property type="entry name" value="STRESS RESPONSE REGULATOR PROTEIN 1"/>
    <property type="match status" value="1"/>
</dbReference>
<feature type="domain" description="Response regulatory" evidence="3">
    <location>
        <begin position="1"/>
        <end position="104"/>
    </location>
</feature>
<dbReference type="SMART" id="SM00448">
    <property type="entry name" value="REC"/>
    <property type="match status" value="1"/>
</dbReference>
<evidence type="ECO:0000313" key="5">
    <source>
        <dbReference type="Proteomes" id="UP000177091"/>
    </source>
</evidence>
<comment type="caution">
    <text evidence="4">The sequence shown here is derived from an EMBL/GenBank/DDBJ whole genome shotgun (WGS) entry which is preliminary data.</text>
</comment>
<reference evidence="4 5" key="1">
    <citation type="journal article" date="2016" name="Nat. Commun.">
        <title>Thousands of microbial genomes shed light on interconnected biogeochemical processes in an aquifer system.</title>
        <authorList>
            <person name="Anantharaman K."/>
            <person name="Brown C.T."/>
            <person name="Hug L.A."/>
            <person name="Sharon I."/>
            <person name="Castelle C.J."/>
            <person name="Probst A.J."/>
            <person name="Thomas B.C."/>
            <person name="Singh A."/>
            <person name="Wilkins M.J."/>
            <person name="Karaoz U."/>
            <person name="Brodie E.L."/>
            <person name="Williams K.H."/>
            <person name="Hubbard S.S."/>
            <person name="Banfield J.F."/>
        </authorList>
    </citation>
    <scope>NUCLEOTIDE SEQUENCE [LARGE SCALE GENOMIC DNA]</scope>
</reference>
<evidence type="ECO:0000259" key="3">
    <source>
        <dbReference type="PROSITE" id="PS50110"/>
    </source>
</evidence>
<organism evidence="4 5">
    <name type="scientific">Candidatus Woesebacteria bacterium GWA1_42_12</name>
    <dbReference type="NCBI Taxonomy" id="1802472"/>
    <lineage>
        <taxon>Bacteria</taxon>
        <taxon>Candidatus Woeseibacteriota</taxon>
    </lineage>
</organism>
<proteinExistence type="predicted"/>
<dbReference type="InterPro" id="IPR011006">
    <property type="entry name" value="CheY-like_superfamily"/>
</dbReference>
<evidence type="ECO:0000256" key="2">
    <source>
        <dbReference type="PROSITE-ProRule" id="PRU00169"/>
    </source>
</evidence>
<dbReference type="InterPro" id="IPR001789">
    <property type="entry name" value="Sig_transdc_resp-reg_receiver"/>
</dbReference>
<accession>A0A1F7WNJ2</accession>
<dbReference type="Pfam" id="PF00072">
    <property type="entry name" value="Response_reg"/>
    <property type="match status" value="1"/>
</dbReference>
<keyword evidence="1 2" id="KW-0597">Phosphoprotein</keyword>
<dbReference type="PANTHER" id="PTHR44591:SF3">
    <property type="entry name" value="RESPONSE REGULATORY DOMAIN-CONTAINING PROTEIN"/>
    <property type="match status" value="1"/>
</dbReference>
<feature type="modified residue" description="4-aspartylphosphate" evidence="2">
    <location>
        <position position="37"/>
    </location>
</feature>
<protein>
    <recommendedName>
        <fullName evidence="3">Response regulatory domain-containing protein</fullName>
    </recommendedName>
</protein>
<dbReference type="Gene3D" id="3.40.50.2300">
    <property type="match status" value="1"/>
</dbReference>
<dbReference type="InterPro" id="IPR050595">
    <property type="entry name" value="Bact_response_regulator"/>
</dbReference>
<sequence>MYQTKFESEGFKVISALDGEEGLSAALEQNVDLIILDIMMPRLSGLDMLSKYRQDVKGKGVPVIILTNLTREEEMKRAKELGVKEFIVKADYTPSEVVRKIKDYLGK</sequence>
<dbReference type="PROSITE" id="PS50110">
    <property type="entry name" value="RESPONSE_REGULATORY"/>
    <property type="match status" value="1"/>
</dbReference>
<dbReference type="SUPFAM" id="SSF52172">
    <property type="entry name" value="CheY-like"/>
    <property type="match status" value="1"/>
</dbReference>
<gene>
    <name evidence="4" type="ORF">A2112_01300</name>
</gene>
<dbReference type="Proteomes" id="UP000177091">
    <property type="component" value="Unassembled WGS sequence"/>
</dbReference>
<evidence type="ECO:0000256" key="1">
    <source>
        <dbReference type="ARBA" id="ARBA00022553"/>
    </source>
</evidence>
<name>A0A1F7WNJ2_9BACT</name>
<dbReference type="AlphaFoldDB" id="A0A1F7WNJ2"/>
<dbReference type="EMBL" id="MGFK01000014">
    <property type="protein sequence ID" value="OGM04414.1"/>
    <property type="molecule type" value="Genomic_DNA"/>
</dbReference>